<comment type="caution">
    <text evidence="3">The sequence shown here is derived from an EMBL/GenBank/DDBJ whole genome shotgun (WGS) entry which is preliminary data.</text>
</comment>
<accession>A0A832WAQ8</accession>
<dbReference type="PIRSF" id="PIRSF038984">
    <property type="entry name" value="FAD_binding_protein"/>
    <property type="match status" value="1"/>
</dbReference>
<gene>
    <name evidence="3" type="ORF">HA336_03805</name>
</gene>
<feature type="domain" description="FAD/NAD(P)-binding" evidence="1">
    <location>
        <begin position="139"/>
        <end position="225"/>
    </location>
</feature>
<dbReference type="EMBL" id="DUJS01000004">
    <property type="protein sequence ID" value="HII70338.1"/>
    <property type="molecule type" value="Genomic_DNA"/>
</dbReference>
<dbReference type="Pfam" id="PF07992">
    <property type="entry name" value="Pyr_redox_2"/>
    <property type="match status" value="1"/>
</dbReference>
<dbReference type="PRINTS" id="PR00368">
    <property type="entry name" value="FADPNR"/>
</dbReference>
<dbReference type="PANTHER" id="PTHR43106:SF1">
    <property type="entry name" value="DEHYDROGENASE-RELATED"/>
    <property type="match status" value="1"/>
</dbReference>
<dbReference type="InterPro" id="IPR023753">
    <property type="entry name" value="FAD/NAD-binding_dom"/>
</dbReference>
<dbReference type="InterPro" id="IPR028348">
    <property type="entry name" value="FAD-binding_protein"/>
</dbReference>
<feature type="domain" description="FAD-dependent protein C-terminal" evidence="2">
    <location>
        <begin position="249"/>
        <end position="395"/>
    </location>
</feature>
<reference evidence="3" key="1">
    <citation type="journal article" date="2020" name="bioRxiv">
        <title>A rank-normalized archaeal taxonomy based on genome phylogeny resolves widespread incomplete and uneven classifications.</title>
        <authorList>
            <person name="Rinke C."/>
            <person name="Chuvochina M."/>
            <person name="Mussig A.J."/>
            <person name="Chaumeil P.-A."/>
            <person name="Waite D.W."/>
            <person name="Whitman W.B."/>
            <person name="Parks D.H."/>
            <person name="Hugenholtz P."/>
        </authorList>
    </citation>
    <scope>NUCLEOTIDE SEQUENCE</scope>
    <source>
        <strain evidence="3">UBA8853</strain>
    </source>
</reference>
<evidence type="ECO:0000259" key="2">
    <source>
        <dbReference type="Pfam" id="PF21688"/>
    </source>
</evidence>
<dbReference type="PANTHER" id="PTHR43106">
    <property type="entry name" value="DEHYDROGENASE-RELATED"/>
    <property type="match status" value="1"/>
</dbReference>
<evidence type="ECO:0000259" key="1">
    <source>
        <dbReference type="Pfam" id="PF07992"/>
    </source>
</evidence>
<dbReference type="AlphaFoldDB" id="A0A832WAQ8"/>
<sequence>MERVVIVGAGPAGLFAAREVALRAERDVEVVVYEQGPSLEDRLESGEVMRGVGGAGGLSDGVLNLRPDVGGDLVSIVGDKRSANELVEYVDEVFLKHGAPKELKVPEGPKVEEIALRAAAADVEFVRIPQRHIGSDNLPKVIGSLVRELEELGVKIVPETRVERILADECVRGVKLEDGREVEADYVIAAPGRVGANWMMHEAKRLGLGLRYNPIDVGVRVEVPRIVMEPVVEVSLDPKFRTRAPTYDDPVRTFCVCHGGYVVKENYEGFVGVNGHSYRRKKSENTNFAFLVSVDLTEPVENTIEYGRSIGRLATTIGGNRPIIQRLGDLRRGRRSTWDRINRSHVTPTLMDVTPGDISMALPHRVTVDIIEGLERLDEVIPGVASDSTLLYAPEIKFYSARVETNEDLETRVENLFVAGDGAGLSRDIVNAAATGVIAGRAVAERIG</sequence>
<dbReference type="Proteomes" id="UP000619545">
    <property type="component" value="Unassembled WGS sequence"/>
</dbReference>
<dbReference type="GO" id="GO:0016491">
    <property type="term" value="F:oxidoreductase activity"/>
    <property type="evidence" value="ECO:0007669"/>
    <property type="project" value="InterPro"/>
</dbReference>
<protein>
    <submittedName>
        <fullName evidence="3">NAD(P)/FAD-dependent oxidoreductase</fullName>
    </submittedName>
</protein>
<dbReference type="SUPFAM" id="SSF51905">
    <property type="entry name" value="FAD/NAD(P)-binding domain"/>
    <property type="match status" value="1"/>
</dbReference>
<dbReference type="Pfam" id="PF21688">
    <property type="entry name" value="FAD-depend_C"/>
    <property type="match status" value="1"/>
</dbReference>
<dbReference type="Gene3D" id="3.50.50.60">
    <property type="entry name" value="FAD/NAD(P)-binding domain"/>
    <property type="match status" value="3"/>
</dbReference>
<dbReference type="InterPro" id="IPR036188">
    <property type="entry name" value="FAD/NAD-bd_sf"/>
</dbReference>
<proteinExistence type="predicted"/>
<dbReference type="InterPro" id="IPR049516">
    <property type="entry name" value="FAD-depend_C"/>
</dbReference>
<evidence type="ECO:0000313" key="4">
    <source>
        <dbReference type="Proteomes" id="UP000619545"/>
    </source>
</evidence>
<name>A0A832WAQ8_9EURY</name>
<evidence type="ECO:0000313" key="3">
    <source>
        <dbReference type="EMBL" id="HII70338.1"/>
    </source>
</evidence>
<organism evidence="3 4">
    <name type="scientific">Methanopyrus kandleri</name>
    <dbReference type="NCBI Taxonomy" id="2320"/>
    <lineage>
        <taxon>Archaea</taxon>
        <taxon>Methanobacteriati</taxon>
        <taxon>Methanobacteriota</taxon>
        <taxon>Methanomada group</taxon>
        <taxon>Methanopyri</taxon>
        <taxon>Methanopyrales</taxon>
        <taxon>Methanopyraceae</taxon>
        <taxon>Methanopyrus</taxon>
    </lineage>
</organism>
<dbReference type="RefSeq" id="WP_011018871.1">
    <property type="nucleotide sequence ID" value="NZ_DUJS01000004.1"/>
</dbReference>
<dbReference type="OMA" id="SVYSFCM"/>